<proteinExistence type="predicted"/>
<dbReference type="EMBL" id="MFQN01000017">
    <property type="protein sequence ID" value="OGH74387.1"/>
    <property type="molecule type" value="Genomic_DNA"/>
</dbReference>
<sequence length="104" mass="11511">MGKFKSGLLFGGLLGAGLMWLSVTKKGKEVREQILDHAAVIFPKVKAQVLASDQYKKLNKNQYVKLVKEYVDKYAIENGLAESVKNMVVKVVAAQWGKLKELSG</sequence>
<name>A0A1F6MRY2_9BACT</name>
<protein>
    <submittedName>
        <fullName evidence="1">Uncharacterized protein</fullName>
    </submittedName>
</protein>
<dbReference type="Proteomes" id="UP000178347">
    <property type="component" value="Unassembled WGS sequence"/>
</dbReference>
<reference evidence="1 2" key="1">
    <citation type="journal article" date="2016" name="Nat. Commun.">
        <title>Thousands of microbial genomes shed light on interconnected biogeochemical processes in an aquifer system.</title>
        <authorList>
            <person name="Anantharaman K."/>
            <person name="Brown C.T."/>
            <person name="Hug L.A."/>
            <person name="Sharon I."/>
            <person name="Castelle C.J."/>
            <person name="Probst A.J."/>
            <person name="Thomas B.C."/>
            <person name="Singh A."/>
            <person name="Wilkins M.J."/>
            <person name="Karaoz U."/>
            <person name="Brodie E.L."/>
            <person name="Williams K.H."/>
            <person name="Hubbard S.S."/>
            <person name="Banfield J.F."/>
        </authorList>
    </citation>
    <scope>NUCLEOTIDE SEQUENCE [LARGE SCALE GENOMIC DNA]</scope>
</reference>
<gene>
    <name evidence="1" type="ORF">A3G00_04410</name>
</gene>
<organism evidence="1 2">
    <name type="scientific">Candidatus Magasanikbacteria bacterium RIFCSPLOWO2_12_FULL_43_12</name>
    <dbReference type="NCBI Taxonomy" id="1798692"/>
    <lineage>
        <taxon>Bacteria</taxon>
        <taxon>Candidatus Magasanikiibacteriota</taxon>
    </lineage>
</organism>
<evidence type="ECO:0000313" key="1">
    <source>
        <dbReference type="EMBL" id="OGH74387.1"/>
    </source>
</evidence>
<accession>A0A1F6MRY2</accession>
<dbReference type="STRING" id="1798692.A3G00_04410"/>
<evidence type="ECO:0000313" key="2">
    <source>
        <dbReference type="Proteomes" id="UP000178347"/>
    </source>
</evidence>
<comment type="caution">
    <text evidence="1">The sequence shown here is derived from an EMBL/GenBank/DDBJ whole genome shotgun (WGS) entry which is preliminary data.</text>
</comment>
<dbReference type="AlphaFoldDB" id="A0A1F6MRY2"/>